<name>A0ABU0S2Y5_9HYPH</name>
<proteinExistence type="predicted"/>
<keyword evidence="6" id="KW-1185">Reference proteome</keyword>
<dbReference type="Pfam" id="PF13377">
    <property type="entry name" value="Peripla_BP_3"/>
    <property type="match status" value="1"/>
</dbReference>
<dbReference type="InterPro" id="IPR010982">
    <property type="entry name" value="Lambda_DNA-bd_dom_sf"/>
</dbReference>
<dbReference type="SUPFAM" id="SSF47413">
    <property type="entry name" value="lambda repressor-like DNA-binding domains"/>
    <property type="match status" value="1"/>
</dbReference>
<evidence type="ECO:0000259" key="4">
    <source>
        <dbReference type="PROSITE" id="PS50932"/>
    </source>
</evidence>
<evidence type="ECO:0000256" key="1">
    <source>
        <dbReference type="ARBA" id="ARBA00023015"/>
    </source>
</evidence>
<evidence type="ECO:0000313" key="6">
    <source>
        <dbReference type="Proteomes" id="UP001237780"/>
    </source>
</evidence>
<dbReference type="InterPro" id="IPR000843">
    <property type="entry name" value="HTH_LacI"/>
</dbReference>
<dbReference type="InterPro" id="IPR046335">
    <property type="entry name" value="LacI/GalR-like_sensor"/>
</dbReference>
<keyword evidence="1" id="KW-0805">Transcription regulation</keyword>
<evidence type="ECO:0000313" key="5">
    <source>
        <dbReference type="EMBL" id="MDQ0995079.1"/>
    </source>
</evidence>
<evidence type="ECO:0000256" key="3">
    <source>
        <dbReference type="ARBA" id="ARBA00023163"/>
    </source>
</evidence>
<comment type="caution">
    <text evidence="5">The sequence shown here is derived from an EMBL/GenBank/DDBJ whole genome shotgun (WGS) entry which is preliminary data.</text>
</comment>
<feature type="domain" description="HTH lacI-type" evidence="4">
    <location>
        <begin position="54"/>
        <end position="108"/>
    </location>
</feature>
<dbReference type="SMART" id="SM00354">
    <property type="entry name" value="HTH_LACI"/>
    <property type="match status" value="1"/>
</dbReference>
<dbReference type="Gene3D" id="3.40.50.2300">
    <property type="match status" value="2"/>
</dbReference>
<keyword evidence="3" id="KW-0804">Transcription</keyword>
<dbReference type="SUPFAM" id="SSF53822">
    <property type="entry name" value="Periplasmic binding protein-like I"/>
    <property type="match status" value="1"/>
</dbReference>
<dbReference type="PANTHER" id="PTHR30146:SF109">
    <property type="entry name" value="HTH-TYPE TRANSCRIPTIONAL REGULATOR GALS"/>
    <property type="match status" value="1"/>
</dbReference>
<dbReference type="Gene3D" id="1.10.260.40">
    <property type="entry name" value="lambda repressor-like DNA-binding domains"/>
    <property type="match status" value="1"/>
</dbReference>
<gene>
    <name evidence="5" type="ORF">QFZ34_000256</name>
</gene>
<dbReference type="PROSITE" id="PS50932">
    <property type="entry name" value="HTH_LACI_2"/>
    <property type="match status" value="1"/>
</dbReference>
<dbReference type="CDD" id="cd01392">
    <property type="entry name" value="HTH_LacI"/>
    <property type="match status" value="1"/>
</dbReference>
<accession>A0ABU0S2Y5</accession>
<dbReference type="Proteomes" id="UP001237780">
    <property type="component" value="Unassembled WGS sequence"/>
</dbReference>
<dbReference type="EMBL" id="JAUSZT010000001">
    <property type="protein sequence ID" value="MDQ0995079.1"/>
    <property type="molecule type" value="Genomic_DNA"/>
</dbReference>
<dbReference type="GO" id="GO:0003677">
    <property type="term" value="F:DNA binding"/>
    <property type="evidence" value="ECO:0007669"/>
    <property type="project" value="UniProtKB-KW"/>
</dbReference>
<keyword evidence="2 5" id="KW-0238">DNA-binding</keyword>
<dbReference type="Pfam" id="PF00356">
    <property type="entry name" value="LacI"/>
    <property type="match status" value="1"/>
</dbReference>
<protein>
    <submittedName>
        <fullName evidence="5">DNA-binding LacI/PurR family transcriptional regulator</fullName>
    </submittedName>
</protein>
<evidence type="ECO:0000256" key="2">
    <source>
        <dbReference type="ARBA" id="ARBA00023125"/>
    </source>
</evidence>
<organism evidence="5 6">
    <name type="scientific">Phyllobacterium ifriqiyense</name>
    <dbReference type="NCBI Taxonomy" id="314238"/>
    <lineage>
        <taxon>Bacteria</taxon>
        <taxon>Pseudomonadati</taxon>
        <taxon>Pseudomonadota</taxon>
        <taxon>Alphaproteobacteria</taxon>
        <taxon>Hyphomicrobiales</taxon>
        <taxon>Phyllobacteriaceae</taxon>
        <taxon>Phyllobacterium</taxon>
    </lineage>
</organism>
<dbReference type="PANTHER" id="PTHR30146">
    <property type="entry name" value="LACI-RELATED TRANSCRIPTIONAL REPRESSOR"/>
    <property type="match status" value="1"/>
</dbReference>
<reference evidence="5 6" key="1">
    <citation type="submission" date="2023-07" db="EMBL/GenBank/DDBJ databases">
        <title>Comparative genomics of wheat-associated soil bacteria to identify genetic determinants of phenazine resistance.</title>
        <authorList>
            <person name="Mouncey N."/>
        </authorList>
    </citation>
    <scope>NUCLEOTIDE SEQUENCE [LARGE SCALE GENOMIC DNA]</scope>
    <source>
        <strain evidence="5 6">W4I11</strain>
    </source>
</reference>
<dbReference type="CDD" id="cd20010">
    <property type="entry name" value="PBP1_AglR-like"/>
    <property type="match status" value="1"/>
</dbReference>
<dbReference type="InterPro" id="IPR028082">
    <property type="entry name" value="Peripla_BP_I"/>
</dbReference>
<sequence length="396" mass="43275">MWEGPSHRIVGGVNLTFASGASAGTCANVRLANFTEKYMPARGLVNFFSREKSVSIRDLARHLNISIGTVSRALNGKSDVNPETRERVLQAAKTLGYVPNQSGRSLRQGTTNTIGFMIESTVETAEIGDSFFFMPVFGGVQSVFRRHQLDLVALLCGTDEDPGVYLNRVVGRRFVDGLIISATMREDPRIPFLLERKIPFVALGRSAADGSFPWIDLDFEGTAITAVTRLVGFGHKRIAVGVPNSDVNLGHVFLSGYRQGLAKGGIEFNPDLVLAAPSNEEGGYQVACAMLEQKPMPTAVVLVNENMAIGLYRRFYEMGIHPGRDIAVIGFRESTQSRFLSPTLTCFRLSLRDLGIKLAETLLSTMPAFENNYPAVKSGIIWPMELVVGESDRPAP</sequence>